<name>A0A6H2H9C4_9BURK</name>
<keyword evidence="2" id="KW-0238">DNA-binding</keyword>
<dbReference type="RefSeq" id="WP_168922175.1">
    <property type="nucleotide sequence ID" value="NZ_CP051461.1"/>
</dbReference>
<evidence type="ECO:0000256" key="1">
    <source>
        <dbReference type="RuleBase" id="RU003860"/>
    </source>
</evidence>
<dbReference type="AlphaFoldDB" id="A0A6H2H9C4"/>
<dbReference type="KEGG" id="pvac:HC248_01784"/>
<dbReference type="PANTHER" id="PTHR46230">
    <property type="match status" value="1"/>
</dbReference>
<dbReference type="GO" id="GO:0016226">
    <property type="term" value="P:iron-sulfur cluster assembly"/>
    <property type="evidence" value="ECO:0007669"/>
    <property type="project" value="TreeGrafter"/>
</dbReference>
<dbReference type="Proteomes" id="UP000502041">
    <property type="component" value="Chromosome"/>
</dbReference>
<dbReference type="Pfam" id="PF01722">
    <property type="entry name" value="BolA"/>
    <property type="match status" value="1"/>
</dbReference>
<accession>A0A6H2H9C4</accession>
<dbReference type="GO" id="GO:0003677">
    <property type="term" value="F:DNA binding"/>
    <property type="evidence" value="ECO:0007669"/>
    <property type="project" value="UniProtKB-KW"/>
</dbReference>
<evidence type="ECO:0000313" key="2">
    <source>
        <dbReference type="EMBL" id="QJC56478.1"/>
    </source>
</evidence>
<comment type="similarity">
    <text evidence="1">Belongs to the BolA/IbaG family.</text>
</comment>
<keyword evidence="3" id="KW-1185">Reference proteome</keyword>
<evidence type="ECO:0000313" key="3">
    <source>
        <dbReference type="Proteomes" id="UP000502041"/>
    </source>
</evidence>
<dbReference type="Gene3D" id="3.30.300.90">
    <property type="entry name" value="BolA-like"/>
    <property type="match status" value="1"/>
</dbReference>
<dbReference type="PANTHER" id="PTHR46230:SF7">
    <property type="entry name" value="BOLA-LIKE PROTEIN 1"/>
    <property type="match status" value="1"/>
</dbReference>
<dbReference type="InterPro" id="IPR036065">
    <property type="entry name" value="BolA-like_sf"/>
</dbReference>
<dbReference type="SUPFAM" id="SSF82657">
    <property type="entry name" value="BolA-like"/>
    <property type="match status" value="1"/>
</dbReference>
<dbReference type="PIRSF" id="PIRSF003113">
    <property type="entry name" value="BolA"/>
    <property type="match status" value="1"/>
</dbReference>
<dbReference type="InterPro" id="IPR002634">
    <property type="entry name" value="BolA"/>
</dbReference>
<protein>
    <submittedName>
        <fullName evidence="2">DNA-binding transcriptional regulator BolA</fullName>
    </submittedName>
</protein>
<proteinExistence type="inferred from homology"/>
<gene>
    <name evidence="2" type="primary">bolA</name>
    <name evidence="2" type="ORF">HC248_01784</name>
</gene>
<reference evidence="2 3" key="1">
    <citation type="submission" date="2020-04" db="EMBL/GenBank/DDBJ databases">
        <title>Complete genome of a Psychrophilic, Marine, Gas Vacuolate Bacterium Polaromonas vacuolata KCTC 22033T.</title>
        <authorList>
            <person name="Hwang K."/>
            <person name="Kim K.M."/>
        </authorList>
    </citation>
    <scope>NUCLEOTIDE SEQUENCE [LARGE SCALE GENOMIC DNA]</scope>
    <source>
        <strain evidence="2 3">KCTC 22033</strain>
    </source>
</reference>
<dbReference type="EMBL" id="CP051461">
    <property type="protein sequence ID" value="QJC56478.1"/>
    <property type="molecule type" value="Genomic_DNA"/>
</dbReference>
<sequence length="99" mass="10631">MSQAINGAVSGILPINQATIEQQLIANLAPTQLQVIDESAAHAGHMGANAEGFGTHFRVRIASPLFAGKNRLACHRLVYDSMQKFIDQGLHALAIEIIQ</sequence>
<organism evidence="2 3">
    <name type="scientific">Polaromonas vacuolata</name>
    <dbReference type="NCBI Taxonomy" id="37448"/>
    <lineage>
        <taxon>Bacteria</taxon>
        <taxon>Pseudomonadati</taxon>
        <taxon>Pseudomonadota</taxon>
        <taxon>Betaproteobacteria</taxon>
        <taxon>Burkholderiales</taxon>
        <taxon>Comamonadaceae</taxon>
        <taxon>Polaromonas</taxon>
    </lineage>
</organism>